<feature type="transmembrane region" description="Helical" evidence="1">
    <location>
        <begin position="77"/>
        <end position="97"/>
    </location>
</feature>
<dbReference type="EMBL" id="LAZR01018306">
    <property type="protein sequence ID" value="KKL96893.1"/>
    <property type="molecule type" value="Genomic_DNA"/>
</dbReference>
<organism evidence="2">
    <name type="scientific">marine sediment metagenome</name>
    <dbReference type="NCBI Taxonomy" id="412755"/>
    <lineage>
        <taxon>unclassified sequences</taxon>
        <taxon>metagenomes</taxon>
        <taxon>ecological metagenomes</taxon>
    </lineage>
</organism>
<sequence>MSSAQRQKIKPTWLGKSLAGCFLGLALAFILVAFFAWYGAGGIDAPDKVQFNMWIIPLLWLTIFSFTYLFSSAKKAWLTLGGLNVTLYSLFIILRTWL</sequence>
<feature type="transmembrane region" description="Helical" evidence="1">
    <location>
        <begin position="51"/>
        <end position="70"/>
    </location>
</feature>
<keyword evidence="1" id="KW-1133">Transmembrane helix</keyword>
<name>A0A0F9GDP0_9ZZZZ</name>
<feature type="transmembrane region" description="Helical" evidence="1">
    <location>
        <begin position="21"/>
        <end position="39"/>
    </location>
</feature>
<accession>A0A0F9GDP0</accession>
<reference evidence="2" key="1">
    <citation type="journal article" date="2015" name="Nature">
        <title>Complex archaea that bridge the gap between prokaryotes and eukaryotes.</title>
        <authorList>
            <person name="Spang A."/>
            <person name="Saw J.H."/>
            <person name="Jorgensen S.L."/>
            <person name="Zaremba-Niedzwiedzka K."/>
            <person name="Martijn J."/>
            <person name="Lind A.E."/>
            <person name="van Eijk R."/>
            <person name="Schleper C."/>
            <person name="Guy L."/>
            <person name="Ettema T.J."/>
        </authorList>
    </citation>
    <scope>NUCLEOTIDE SEQUENCE</scope>
</reference>
<comment type="caution">
    <text evidence="2">The sequence shown here is derived from an EMBL/GenBank/DDBJ whole genome shotgun (WGS) entry which is preliminary data.</text>
</comment>
<keyword evidence="1" id="KW-0472">Membrane</keyword>
<gene>
    <name evidence="2" type="ORF">LCGC14_1839920</name>
</gene>
<protein>
    <submittedName>
        <fullName evidence="2">Uncharacterized protein</fullName>
    </submittedName>
</protein>
<evidence type="ECO:0000313" key="2">
    <source>
        <dbReference type="EMBL" id="KKL96893.1"/>
    </source>
</evidence>
<evidence type="ECO:0000256" key="1">
    <source>
        <dbReference type="SAM" id="Phobius"/>
    </source>
</evidence>
<proteinExistence type="predicted"/>
<keyword evidence="1" id="KW-0812">Transmembrane</keyword>
<dbReference type="AlphaFoldDB" id="A0A0F9GDP0"/>